<feature type="region of interest" description="Disordered" evidence="1">
    <location>
        <begin position="265"/>
        <end position="287"/>
    </location>
</feature>
<feature type="region of interest" description="Disordered" evidence="1">
    <location>
        <begin position="391"/>
        <end position="438"/>
    </location>
</feature>
<dbReference type="OrthoDB" id="329933at2759"/>
<dbReference type="RefSeq" id="XP_029219266.1">
    <property type="nucleotide sequence ID" value="XM_029364558.1"/>
</dbReference>
<evidence type="ECO:0000313" key="2">
    <source>
        <dbReference type="EMBL" id="PFH35257.1"/>
    </source>
</evidence>
<dbReference type="Proteomes" id="UP000224006">
    <property type="component" value="Chromosome V"/>
</dbReference>
<dbReference type="PANTHER" id="PTHR47026:SF2">
    <property type="entry name" value="FLAGELLAR ASSOCIATED PROTEIN"/>
    <property type="match status" value="1"/>
</dbReference>
<evidence type="ECO:0000256" key="1">
    <source>
        <dbReference type="SAM" id="MobiDB-lite"/>
    </source>
</evidence>
<keyword evidence="3" id="KW-1185">Reference proteome</keyword>
<sequence>MAGSSVSSMTKNADLQYAIKRILKQHQRECEDAADFGKAREAQAALNELQHRCEFEGLCRLFCQQYQQLADVDEAHRKQLRTLEMQWKTVQLPSLVDRIRKWRTQLQERQSAELQNMTWQEAEDSKSKPKFRKEAFDLQKKMQYLGHQGRYDEAEEVQRQLLAQQRLDAQEHEASRQARIERQAARLSETHEAERAAFEARVERLIEYSNRQNAATVDTLRRKHGGLRKSITHVQGLELQKALHALKCLKPDEGVRLVRSVVATHMRNSRKTQQGSSASGEGGGPKLLPFSQELLLQSCIRTPTVSEGLSSPVAAPSGRRGPTAIQPSAASPLSPPGKSRRSSLPRTFHRKSSSSFSSDASRRSASQAAALASHSRQSTSTYFRSDTALHAASSPRAGVQSETKTLAAGERNRAAPAVGSARGKPGADAQTGWQKKKVPLLPEGADALHEEILSSWKEGAAKVLRDRQSLMPLR</sequence>
<organism evidence="2 3">
    <name type="scientific">Besnoitia besnoiti</name>
    <name type="common">Apicomplexan protozoan</name>
    <dbReference type="NCBI Taxonomy" id="94643"/>
    <lineage>
        <taxon>Eukaryota</taxon>
        <taxon>Sar</taxon>
        <taxon>Alveolata</taxon>
        <taxon>Apicomplexa</taxon>
        <taxon>Conoidasida</taxon>
        <taxon>Coccidia</taxon>
        <taxon>Eucoccidiorida</taxon>
        <taxon>Eimeriorina</taxon>
        <taxon>Sarcocystidae</taxon>
        <taxon>Besnoitia</taxon>
    </lineage>
</organism>
<dbReference type="EMBL" id="NWUJ01000005">
    <property type="protein sequence ID" value="PFH35257.1"/>
    <property type="molecule type" value="Genomic_DNA"/>
</dbReference>
<dbReference type="GeneID" id="40311072"/>
<dbReference type="VEuPathDB" id="ToxoDB:BESB_061440"/>
<proteinExistence type="predicted"/>
<gene>
    <name evidence="2" type="ORF">BESB_061440</name>
</gene>
<feature type="compositionally biased region" description="Basic residues" evidence="1">
    <location>
        <begin position="338"/>
        <end position="352"/>
    </location>
</feature>
<dbReference type="PANTHER" id="PTHR47026">
    <property type="entry name" value="PIGMENTOSA GTPASE REGULATOR-LIKE PROTEIN, PUTATIVE-RELATED"/>
    <property type="match status" value="1"/>
</dbReference>
<evidence type="ECO:0000313" key="3">
    <source>
        <dbReference type="Proteomes" id="UP000224006"/>
    </source>
</evidence>
<comment type="caution">
    <text evidence="2">The sequence shown here is derived from an EMBL/GenBank/DDBJ whole genome shotgun (WGS) entry which is preliminary data.</text>
</comment>
<feature type="compositionally biased region" description="Low complexity" evidence="1">
    <location>
        <begin position="353"/>
        <end position="362"/>
    </location>
</feature>
<feature type="region of interest" description="Disordered" evidence="1">
    <location>
        <begin position="306"/>
        <end position="362"/>
    </location>
</feature>
<dbReference type="KEGG" id="bbes:BESB_061440"/>
<name>A0A2A9MI37_BESBE</name>
<protein>
    <submittedName>
        <fullName evidence="2">Uncharacterized protein</fullName>
    </submittedName>
</protein>
<reference evidence="2 3" key="1">
    <citation type="submission" date="2017-09" db="EMBL/GenBank/DDBJ databases">
        <title>Genome sequencing of Besnoitia besnoiti strain Bb-Ger1.</title>
        <authorList>
            <person name="Schares G."/>
            <person name="Venepally P."/>
            <person name="Lorenzi H.A."/>
        </authorList>
    </citation>
    <scope>NUCLEOTIDE SEQUENCE [LARGE SCALE GENOMIC DNA]</scope>
    <source>
        <strain evidence="2 3">Bb-Ger1</strain>
    </source>
</reference>
<accession>A0A2A9MI37</accession>
<dbReference type="AlphaFoldDB" id="A0A2A9MI37"/>